<reference evidence="2" key="1">
    <citation type="submission" date="2022-04" db="EMBL/GenBank/DDBJ databases">
        <title>Human microbiome associated bacterial genomes.</title>
        <authorList>
            <person name="Sandstrom S."/>
            <person name="Salamzade R."/>
            <person name="Kalan L.R."/>
        </authorList>
    </citation>
    <scope>NUCLEOTIDE SEQUENCE</scope>
    <source>
        <strain evidence="2">P3-SID1762</strain>
    </source>
</reference>
<dbReference type="Proteomes" id="UP001206890">
    <property type="component" value="Unassembled WGS sequence"/>
</dbReference>
<dbReference type="RefSeq" id="WP_259897318.1">
    <property type="nucleotide sequence ID" value="NZ_JALXTB010000117.1"/>
</dbReference>
<evidence type="ECO:0000313" key="2">
    <source>
        <dbReference type="EMBL" id="MCT2119188.1"/>
    </source>
</evidence>
<dbReference type="EMBL" id="JALXTC010000116">
    <property type="protein sequence ID" value="MCT2119188.1"/>
    <property type="molecule type" value="Genomic_DNA"/>
</dbReference>
<dbReference type="SUPFAM" id="SSF55961">
    <property type="entry name" value="Bet v1-like"/>
    <property type="match status" value="1"/>
</dbReference>
<protein>
    <recommendedName>
        <fullName evidence="4">Activator of Hsp90 ATPase-like protein</fullName>
    </recommendedName>
</protein>
<feature type="compositionally biased region" description="Low complexity" evidence="1">
    <location>
        <begin position="173"/>
        <end position="192"/>
    </location>
</feature>
<feature type="region of interest" description="Disordered" evidence="1">
    <location>
        <begin position="164"/>
        <end position="192"/>
    </location>
</feature>
<dbReference type="AlphaFoldDB" id="A0AAW5QCI0"/>
<comment type="caution">
    <text evidence="2">The sequence shown here is derived from an EMBL/GenBank/DDBJ whole genome shotgun (WGS) entry which is preliminary data.</text>
</comment>
<gene>
    <name evidence="2" type="ORF">M3D93_15755</name>
</gene>
<proteinExistence type="predicted"/>
<evidence type="ECO:0000256" key="1">
    <source>
        <dbReference type="SAM" id="MobiDB-lite"/>
    </source>
</evidence>
<organism evidence="2 3">
    <name type="scientific">Dietzia cinnamea</name>
    <dbReference type="NCBI Taxonomy" id="321318"/>
    <lineage>
        <taxon>Bacteria</taxon>
        <taxon>Bacillati</taxon>
        <taxon>Actinomycetota</taxon>
        <taxon>Actinomycetes</taxon>
        <taxon>Mycobacteriales</taxon>
        <taxon>Dietziaceae</taxon>
        <taxon>Dietzia</taxon>
    </lineage>
</organism>
<evidence type="ECO:0008006" key="4">
    <source>
        <dbReference type="Google" id="ProtNLM"/>
    </source>
</evidence>
<name>A0AAW5QCI0_9ACTN</name>
<dbReference type="InterPro" id="IPR023393">
    <property type="entry name" value="START-like_dom_sf"/>
</dbReference>
<evidence type="ECO:0000313" key="3">
    <source>
        <dbReference type="Proteomes" id="UP001206890"/>
    </source>
</evidence>
<accession>A0AAW5QCI0</accession>
<sequence length="192" mass="19667">MPTTPKASGYLSPTGAVVFPRRLPLSVEEAWAAVTDPARTAPWIGPWSGDPATGTVELTMIAEDGAPVVPVGIVRCEAPHLVVVTTAPDGWVLTVRIEGDDDEVVISPIITPACPSTTGRCSAASCKPPGAPPLSAARRVGTPSCRSGLLVFTLSNTRAILARSGGDHTQAKGAGTADDATTTTAPGRRPPR</sequence>
<dbReference type="Gene3D" id="3.30.530.20">
    <property type="match status" value="1"/>
</dbReference>